<organism evidence="1 2">
    <name type="scientific">Streblomastix strix</name>
    <dbReference type="NCBI Taxonomy" id="222440"/>
    <lineage>
        <taxon>Eukaryota</taxon>
        <taxon>Metamonada</taxon>
        <taxon>Preaxostyla</taxon>
        <taxon>Oxymonadida</taxon>
        <taxon>Streblomastigidae</taxon>
        <taxon>Streblomastix</taxon>
    </lineage>
</organism>
<gene>
    <name evidence="1" type="ORF">EZS28_004264</name>
</gene>
<comment type="caution">
    <text evidence="1">The sequence shown here is derived from an EMBL/GenBank/DDBJ whole genome shotgun (WGS) entry which is preliminary data.</text>
</comment>
<protein>
    <submittedName>
        <fullName evidence="1">Uncharacterized protein</fullName>
    </submittedName>
</protein>
<reference evidence="1 2" key="1">
    <citation type="submission" date="2019-03" db="EMBL/GenBank/DDBJ databases">
        <title>Single cell metagenomics reveals metabolic interactions within the superorganism composed of flagellate Streblomastix strix and complex community of Bacteroidetes bacteria on its surface.</title>
        <authorList>
            <person name="Treitli S.C."/>
            <person name="Kolisko M."/>
            <person name="Husnik F."/>
            <person name="Keeling P."/>
            <person name="Hampl V."/>
        </authorList>
    </citation>
    <scope>NUCLEOTIDE SEQUENCE [LARGE SCALE GENOMIC DNA]</scope>
    <source>
        <strain evidence="1">ST1C</strain>
    </source>
</reference>
<sequence>MLTPNSANTIQKTLIRDERLLATKHRRKYNDLYATNELPKTRDYGSRIDSTALNRNRASSSQFIDVRVYGIQGKNIDYETSNKEYGLIQIPPLTKEQKPFHRIHIPFT</sequence>
<name>A0A5J4WZA8_9EUKA</name>
<evidence type="ECO:0000313" key="1">
    <source>
        <dbReference type="EMBL" id="KAA6400210.1"/>
    </source>
</evidence>
<evidence type="ECO:0000313" key="2">
    <source>
        <dbReference type="Proteomes" id="UP000324800"/>
    </source>
</evidence>
<dbReference type="AlphaFoldDB" id="A0A5J4WZA8"/>
<accession>A0A5J4WZA8</accession>
<proteinExistence type="predicted"/>
<dbReference type="EMBL" id="SNRW01000600">
    <property type="protein sequence ID" value="KAA6400210.1"/>
    <property type="molecule type" value="Genomic_DNA"/>
</dbReference>
<dbReference type="Proteomes" id="UP000324800">
    <property type="component" value="Unassembled WGS sequence"/>
</dbReference>